<comment type="caution">
    <text evidence="2">The sequence shown here is derived from an EMBL/GenBank/DDBJ whole genome shotgun (WGS) entry which is preliminary data.</text>
</comment>
<dbReference type="PANTHER" id="PTHR33087:SF31">
    <property type="entry name" value="OS06G0482850 PROTEIN"/>
    <property type="match status" value="1"/>
</dbReference>
<proteinExistence type="predicted"/>
<dbReference type="EMBL" id="CM029038">
    <property type="protein sequence ID" value="KAG2654115.1"/>
    <property type="molecule type" value="Genomic_DNA"/>
</dbReference>
<evidence type="ECO:0000313" key="2">
    <source>
        <dbReference type="EMBL" id="KAG2654115.1"/>
    </source>
</evidence>
<dbReference type="AlphaFoldDB" id="A0A8T0X3V5"/>
<evidence type="ECO:0000313" key="3">
    <source>
        <dbReference type="Proteomes" id="UP000823388"/>
    </source>
</evidence>
<organism evidence="2 3">
    <name type="scientific">Panicum virgatum</name>
    <name type="common">Blackwell switchgrass</name>
    <dbReference type="NCBI Taxonomy" id="38727"/>
    <lineage>
        <taxon>Eukaryota</taxon>
        <taxon>Viridiplantae</taxon>
        <taxon>Streptophyta</taxon>
        <taxon>Embryophyta</taxon>
        <taxon>Tracheophyta</taxon>
        <taxon>Spermatophyta</taxon>
        <taxon>Magnoliopsida</taxon>
        <taxon>Liliopsida</taxon>
        <taxon>Poales</taxon>
        <taxon>Poaceae</taxon>
        <taxon>PACMAD clade</taxon>
        <taxon>Panicoideae</taxon>
        <taxon>Panicodae</taxon>
        <taxon>Paniceae</taxon>
        <taxon>Panicinae</taxon>
        <taxon>Panicum</taxon>
        <taxon>Panicum sect. Hiantes</taxon>
    </lineage>
</organism>
<name>A0A8T0X3V5_PANVG</name>
<accession>A0A8T0X3V5</accession>
<protein>
    <submittedName>
        <fullName evidence="2">Uncharacterized protein</fullName>
    </submittedName>
</protein>
<dbReference type="PANTHER" id="PTHR33087">
    <property type="entry name" value="OS07G0539200 PROTEIN"/>
    <property type="match status" value="1"/>
</dbReference>
<feature type="compositionally biased region" description="Basic and acidic residues" evidence="1">
    <location>
        <begin position="282"/>
        <end position="295"/>
    </location>
</feature>
<feature type="non-terminal residue" evidence="2">
    <location>
        <position position="307"/>
    </location>
</feature>
<evidence type="ECO:0000256" key="1">
    <source>
        <dbReference type="SAM" id="MobiDB-lite"/>
    </source>
</evidence>
<reference evidence="2" key="1">
    <citation type="submission" date="2020-05" db="EMBL/GenBank/DDBJ databases">
        <title>WGS assembly of Panicum virgatum.</title>
        <authorList>
            <person name="Lovell J.T."/>
            <person name="Jenkins J."/>
            <person name="Shu S."/>
            <person name="Juenger T.E."/>
            <person name="Schmutz J."/>
        </authorList>
    </citation>
    <scope>NUCLEOTIDE SEQUENCE</scope>
    <source>
        <strain evidence="2">AP13</strain>
    </source>
</reference>
<dbReference type="Proteomes" id="UP000823388">
    <property type="component" value="Chromosome 1N"/>
</dbReference>
<feature type="region of interest" description="Disordered" evidence="1">
    <location>
        <begin position="274"/>
        <end position="307"/>
    </location>
</feature>
<keyword evidence="3" id="KW-1185">Reference proteome</keyword>
<gene>
    <name evidence="2" type="ORF">PVAP13_1NG239914</name>
</gene>
<dbReference type="InterPro" id="IPR053253">
    <property type="entry name" value="Sex_diff_modulator"/>
</dbReference>
<sequence>MEFFIPGEPERRPSGAVACVRRSAAMREAERDIMIHAMVAVQMDGAARLDCGAVLRGAADLLRIPEHSLQVSKLRSATFLVRFEAQAQRNAALGREVLMVGRTRLHLMPWTRQFGASACRLFYRVRVCIEGVPPHAEQMEVVSQLFDRRTFVECVNHEKVSEDERACFCIWVRTGDPDAIPRDGTLQLEEPLEFAEDVLWGFGDPAALGGQDGPALLLDYKVFLHVDRVLDYSSPPTSSYQCYESAVSGIPDDEPEVDWPVQHLFEWRLGVPDGYPVQRRVPMQERLGERRRDRSPPGGGEEAEAIS</sequence>